<dbReference type="OMA" id="NHQKNFV"/>
<feature type="domain" description="Nuclear condensin complex subunit 3 C-terminal" evidence="9">
    <location>
        <begin position="491"/>
        <end position="785"/>
    </location>
</feature>
<comment type="caution">
    <text evidence="10">The sequence shown here is derived from an EMBL/GenBank/DDBJ whole genome shotgun (WGS) entry which is preliminary data.</text>
</comment>
<evidence type="ECO:0000256" key="8">
    <source>
        <dbReference type="SAM" id="MobiDB-lite"/>
    </source>
</evidence>
<dbReference type="InterPro" id="IPR016024">
    <property type="entry name" value="ARM-type_fold"/>
</dbReference>
<dbReference type="Pfam" id="PF12719">
    <property type="entry name" value="Cnd3"/>
    <property type="match status" value="1"/>
</dbReference>
<dbReference type="OrthoDB" id="27187at2759"/>
<dbReference type="PANTHER" id="PTHR14418">
    <property type="entry name" value="CONDENSIN COMPLEX SUBUNIT 3-RELATED"/>
    <property type="match status" value="1"/>
</dbReference>
<dbReference type="Gene3D" id="1.25.10.10">
    <property type="entry name" value="Leucine-rich Repeat Variant"/>
    <property type="match status" value="2"/>
</dbReference>
<keyword evidence="11" id="KW-1185">Reference proteome</keyword>
<accession>A0A1Y2FH18</accession>
<evidence type="ECO:0000313" key="11">
    <source>
        <dbReference type="Proteomes" id="UP000193685"/>
    </source>
</evidence>
<evidence type="ECO:0000313" key="10">
    <source>
        <dbReference type="EMBL" id="ORY82105.1"/>
    </source>
</evidence>
<keyword evidence="3" id="KW-0158">Chromosome</keyword>
<feature type="region of interest" description="Disordered" evidence="8">
    <location>
        <begin position="831"/>
        <end position="855"/>
    </location>
</feature>
<dbReference type="EMBL" id="MCFI01000010">
    <property type="protein sequence ID" value="ORY82105.1"/>
    <property type="molecule type" value="Genomic_DNA"/>
</dbReference>
<dbReference type="GO" id="GO:0000796">
    <property type="term" value="C:condensin complex"/>
    <property type="evidence" value="ECO:0007669"/>
    <property type="project" value="InterPro"/>
</dbReference>
<evidence type="ECO:0000256" key="1">
    <source>
        <dbReference type="ARBA" id="ARBA00004286"/>
    </source>
</evidence>
<name>A0A1Y2FH18_PROLT</name>
<keyword evidence="6" id="KW-0226">DNA condensation</keyword>
<evidence type="ECO:0000259" key="9">
    <source>
        <dbReference type="Pfam" id="PF12719"/>
    </source>
</evidence>
<keyword evidence="5" id="KW-0498">Mitosis</keyword>
<dbReference type="STRING" id="56484.A0A1Y2FH18"/>
<dbReference type="GeneID" id="63783673"/>
<dbReference type="RefSeq" id="XP_040725239.1">
    <property type="nucleotide sequence ID" value="XM_040867074.1"/>
</dbReference>
<dbReference type="AlphaFoldDB" id="A0A1Y2FH18"/>
<organism evidence="10 11">
    <name type="scientific">Protomyces lactucae-debilis</name>
    <dbReference type="NCBI Taxonomy" id="2754530"/>
    <lineage>
        <taxon>Eukaryota</taxon>
        <taxon>Fungi</taxon>
        <taxon>Dikarya</taxon>
        <taxon>Ascomycota</taxon>
        <taxon>Taphrinomycotina</taxon>
        <taxon>Taphrinomycetes</taxon>
        <taxon>Taphrinales</taxon>
        <taxon>Protomycetaceae</taxon>
        <taxon>Protomyces</taxon>
    </lineage>
</organism>
<dbReference type="Proteomes" id="UP000193685">
    <property type="component" value="Unassembled WGS sequence"/>
</dbReference>
<comment type="subcellular location">
    <subcellularLocation>
        <location evidence="1">Chromosome</location>
    </subcellularLocation>
</comment>
<dbReference type="GO" id="GO:0000793">
    <property type="term" value="C:condensed chromosome"/>
    <property type="evidence" value="ECO:0007669"/>
    <property type="project" value="TreeGrafter"/>
</dbReference>
<feature type="region of interest" description="Disordered" evidence="8">
    <location>
        <begin position="460"/>
        <end position="479"/>
    </location>
</feature>
<evidence type="ECO:0000256" key="5">
    <source>
        <dbReference type="ARBA" id="ARBA00022776"/>
    </source>
</evidence>
<comment type="similarity">
    <text evidence="2">Belongs to the CND3 (condensin subunit 3) family.</text>
</comment>
<dbReference type="PANTHER" id="PTHR14418:SF5">
    <property type="entry name" value="CONDENSIN COMPLEX SUBUNIT 3"/>
    <property type="match status" value="1"/>
</dbReference>
<dbReference type="GO" id="GO:0007076">
    <property type="term" value="P:mitotic chromosome condensation"/>
    <property type="evidence" value="ECO:0007669"/>
    <property type="project" value="InterPro"/>
</dbReference>
<dbReference type="GO" id="GO:0051301">
    <property type="term" value="P:cell division"/>
    <property type="evidence" value="ECO:0007669"/>
    <property type="project" value="UniProtKB-KW"/>
</dbReference>
<protein>
    <submittedName>
        <fullName evidence="10">Nuclear condensing complex subunit</fullName>
    </submittedName>
</protein>
<dbReference type="InterPro" id="IPR011989">
    <property type="entry name" value="ARM-like"/>
</dbReference>
<proteinExistence type="inferred from homology"/>
<sequence>MPGRVRPSAIAQIFTEAQSSRISRKNAVLLKQDLLHNERFTQEFLSLLNRVLVLKKADANADRIIKLTALFVSVLDATEDEAEQELFGEFTADLVHHLLRGMESKEKNVRYRVVQLLAFIMSSGLSEIDEDLFKQLEKALIRRVRDREASVRVQAVLALSRFQADMNDEEEEVDEDEDSTKITEVMLHLLQHDPAAEVRRAVLHNLSQSPATLPFLLERARDLDPIMRKHIYTTVLPSIQGFKPLSISKRNKLLKWGLRDRDESVRKASEKMFAVDWLNLAHGSILELLQRLDIVNSTVGEDVMRAFFKIRKEFVDSIQFDEEFWQDLNPESVFLARCLNDQCTTEGIDLSDKLPELSELSELVMKQVQLALTQEDADKVDTEFVIENLLKIVQKSDFSDEIGRRRIQSTVHMILHAQLSDNVQTLAVNALSKIAVNEVEYVSIVREVVTDLYDELEDDPEEASFHSAESGTPNGKEETSGEVKYILTTLRALNLVHALILNLTGTLASNPKLTEVLSSIIHPAVRSHEGPIRERGIECLSLICLLDKKTAEENMDLFIYCFAKGHEEMRILAIRIVTDILMAHPALLKTVIASTDEEEAEQSSPEEGFVRMFLKAFENDDFPEVQATAALSVSKLLLHNILLPDSVNARGLLKEMATLYYSPASFDNQSLKQCLAYFFPVYCYSSAQHQEAFATVVVSVMRRVSRQYEELDAEERQEMAALTSVGAQLMEWTNPLRLANLPAQSMDSVQACQVVHIAPGLLKRLGVCKKEEGRVLASMLGKVHLPRRFEQEQIETAVEDLDDVLERCSDMVTKRSLVRFKAAMDKALASQDSETVVGDGDKTSAAADEEDTATVNGDVTAAGDITVVA</sequence>
<gene>
    <name evidence="10" type="ORF">BCR37DRAFT_33277</name>
</gene>
<evidence type="ECO:0000256" key="6">
    <source>
        <dbReference type="ARBA" id="ARBA00023067"/>
    </source>
</evidence>
<keyword evidence="7" id="KW-0131">Cell cycle</keyword>
<evidence type="ECO:0000256" key="4">
    <source>
        <dbReference type="ARBA" id="ARBA00022618"/>
    </source>
</evidence>
<evidence type="ECO:0000256" key="7">
    <source>
        <dbReference type="ARBA" id="ARBA00023306"/>
    </source>
</evidence>
<dbReference type="InterPro" id="IPR027165">
    <property type="entry name" value="CND3"/>
</dbReference>
<keyword evidence="4" id="KW-0132">Cell division</keyword>
<dbReference type="InterPro" id="IPR025977">
    <property type="entry name" value="Cnd3_C"/>
</dbReference>
<evidence type="ECO:0000256" key="2">
    <source>
        <dbReference type="ARBA" id="ARBA00006533"/>
    </source>
</evidence>
<reference evidence="10 11" key="1">
    <citation type="submission" date="2016-07" db="EMBL/GenBank/DDBJ databases">
        <title>Pervasive Adenine N6-methylation of Active Genes in Fungi.</title>
        <authorList>
            <consortium name="DOE Joint Genome Institute"/>
            <person name="Mondo S.J."/>
            <person name="Dannebaum R.O."/>
            <person name="Kuo R.C."/>
            <person name="Labutti K."/>
            <person name="Haridas S."/>
            <person name="Kuo A."/>
            <person name="Salamov A."/>
            <person name="Ahrendt S.R."/>
            <person name="Lipzen A."/>
            <person name="Sullivan W."/>
            <person name="Andreopoulos W.B."/>
            <person name="Clum A."/>
            <person name="Lindquist E."/>
            <person name="Daum C."/>
            <person name="Ramamoorthy G.K."/>
            <person name="Gryganskyi A."/>
            <person name="Culley D."/>
            <person name="Magnuson J.K."/>
            <person name="James T.Y."/>
            <person name="O'Malley M.A."/>
            <person name="Stajich J.E."/>
            <person name="Spatafora J.W."/>
            <person name="Visel A."/>
            <person name="Grigoriev I.V."/>
        </authorList>
    </citation>
    <scope>NUCLEOTIDE SEQUENCE [LARGE SCALE GENOMIC DNA]</scope>
    <source>
        <strain evidence="10 11">12-1054</strain>
    </source>
</reference>
<evidence type="ECO:0000256" key="3">
    <source>
        <dbReference type="ARBA" id="ARBA00022454"/>
    </source>
</evidence>
<dbReference type="SUPFAM" id="SSF48371">
    <property type="entry name" value="ARM repeat"/>
    <property type="match status" value="1"/>
</dbReference>